<comment type="caution">
    <text evidence="4">The sequence shown here is derived from an EMBL/GenBank/DDBJ whole genome shotgun (WGS) entry which is preliminary data.</text>
</comment>
<evidence type="ECO:0000313" key="5">
    <source>
        <dbReference type="Proteomes" id="UP001642464"/>
    </source>
</evidence>
<feature type="transmembrane region" description="Helical" evidence="3">
    <location>
        <begin position="345"/>
        <end position="365"/>
    </location>
</feature>
<feature type="transmembrane region" description="Helical" evidence="3">
    <location>
        <begin position="885"/>
        <end position="903"/>
    </location>
</feature>
<dbReference type="InterPro" id="IPR036259">
    <property type="entry name" value="MFS_trans_sf"/>
</dbReference>
<dbReference type="PANTHER" id="PTHR10686">
    <property type="entry name" value="FOLATE TRANSPORTER"/>
    <property type="match status" value="1"/>
</dbReference>
<dbReference type="Pfam" id="PF01770">
    <property type="entry name" value="Folate_carrier"/>
    <property type="match status" value="2"/>
</dbReference>
<reference evidence="4 5" key="1">
    <citation type="submission" date="2024-02" db="EMBL/GenBank/DDBJ databases">
        <authorList>
            <person name="Chen Y."/>
            <person name="Shah S."/>
            <person name="Dougan E. K."/>
            <person name="Thang M."/>
            <person name="Chan C."/>
        </authorList>
    </citation>
    <scope>NUCLEOTIDE SEQUENCE [LARGE SCALE GENOMIC DNA]</scope>
</reference>
<feature type="transmembrane region" description="Helical" evidence="3">
    <location>
        <begin position="377"/>
        <end position="396"/>
    </location>
</feature>
<feature type="transmembrane region" description="Helical" evidence="3">
    <location>
        <begin position="308"/>
        <end position="333"/>
    </location>
</feature>
<dbReference type="InterPro" id="IPR002666">
    <property type="entry name" value="Folate_carrier"/>
</dbReference>
<feature type="region of interest" description="Disordered" evidence="2">
    <location>
        <begin position="616"/>
        <end position="637"/>
    </location>
</feature>
<dbReference type="Gene3D" id="1.20.1250.20">
    <property type="entry name" value="MFS general substrate transporter like domains"/>
    <property type="match status" value="1"/>
</dbReference>
<feature type="transmembrane region" description="Helical" evidence="3">
    <location>
        <begin position="417"/>
        <end position="440"/>
    </location>
</feature>
<evidence type="ECO:0000256" key="3">
    <source>
        <dbReference type="SAM" id="Phobius"/>
    </source>
</evidence>
<evidence type="ECO:0000256" key="1">
    <source>
        <dbReference type="ARBA" id="ARBA00005773"/>
    </source>
</evidence>
<feature type="transmembrane region" description="Helical" evidence="3">
    <location>
        <begin position="198"/>
        <end position="217"/>
    </location>
</feature>
<name>A0ABP0N754_9DINO</name>
<evidence type="ECO:0000313" key="4">
    <source>
        <dbReference type="EMBL" id="CAK9059605.1"/>
    </source>
</evidence>
<feature type="transmembrane region" description="Helical" evidence="3">
    <location>
        <begin position="89"/>
        <end position="112"/>
    </location>
</feature>
<accession>A0ABP0N754</accession>
<feature type="transmembrane region" description="Helical" evidence="3">
    <location>
        <begin position="168"/>
        <end position="186"/>
    </location>
</feature>
<feature type="transmembrane region" description="Helical" evidence="3">
    <location>
        <begin position="964"/>
        <end position="984"/>
    </location>
</feature>
<gene>
    <name evidence="4" type="ORF">SCF082_LOCUS31546</name>
</gene>
<keyword evidence="3" id="KW-0812">Transmembrane</keyword>
<keyword evidence="3" id="KW-1133">Transmembrane helix</keyword>
<keyword evidence="5" id="KW-1185">Reference proteome</keyword>
<dbReference type="EMBL" id="CAXAMM010026780">
    <property type="protein sequence ID" value="CAK9059605.1"/>
    <property type="molecule type" value="Genomic_DNA"/>
</dbReference>
<feature type="transmembrane region" description="Helical" evidence="3">
    <location>
        <begin position="271"/>
        <end position="296"/>
    </location>
</feature>
<feature type="transmembrane region" description="Helical" evidence="3">
    <location>
        <begin position="910"/>
        <end position="930"/>
    </location>
</feature>
<dbReference type="PANTHER" id="PTHR10686:SF18">
    <property type="entry name" value="IP11787P-RELATED"/>
    <property type="match status" value="1"/>
</dbReference>
<feature type="transmembrane region" description="Helical" evidence="3">
    <location>
        <begin position="491"/>
        <end position="508"/>
    </location>
</feature>
<organism evidence="4 5">
    <name type="scientific">Durusdinium trenchii</name>
    <dbReference type="NCBI Taxonomy" id="1381693"/>
    <lineage>
        <taxon>Eukaryota</taxon>
        <taxon>Sar</taxon>
        <taxon>Alveolata</taxon>
        <taxon>Dinophyceae</taxon>
        <taxon>Suessiales</taxon>
        <taxon>Symbiodiniaceae</taxon>
        <taxon>Durusdinium</taxon>
    </lineage>
</organism>
<proteinExistence type="inferred from homology"/>
<dbReference type="Proteomes" id="UP001642464">
    <property type="component" value="Unassembled WGS sequence"/>
</dbReference>
<feature type="transmembrane region" description="Helical" evidence="3">
    <location>
        <begin position="237"/>
        <end position="259"/>
    </location>
</feature>
<comment type="similarity">
    <text evidence="1">Belongs to the reduced folate carrier (RFC) transporter (TC 2.A.48) family.</text>
</comment>
<keyword evidence="3" id="KW-0472">Membrane</keyword>
<protein>
    <recommendedName>
        <fullName evidence="6">Solute carrier family 40 protein</fullName>
    </recommendedName>
</protein>
<feature type="transmembrane region" description="Helical" evidence="3">
    <location>
        <begin position="860"/>
        <end position="879"/>
    </location>
</feature>
<evidence type="ECO:0008006" key="6">
    <source>
        <dbReference type="Google" id="ProtNLM"/>
    </source>
</evidence>
<evidence type="ECO:0000256" key="2">
    <source>
        <dbReference type="SAM" id="MobiDB-lite"/>
    </source>
</evidence>
<feature type="transmembrane region" description="Helical" evidence="3">
    <location>
        <begin position="819"/>
        <end position="840"/>
    </location>
</feature>
<sequence>MELDDPGKEETEEDGPGRLAERLRWLYLFAFWSQFKPSEPFLVDYLIEEKGIGSEEVYQDVLDLFVYSRLPFLILVGFCAEMESCGYRAILVLGAASGVLTVLLVTCASVKLCTAWPTRGVLTAGDEPSPSALSFIQQKVSPSYVISQDAPGSDTEYRPFSWCEVWELIVPVCLSLFGGWSFVYLVMSFMAKGQEDKAVLAMSVLSVFVENLLYSSVFVDSLDFAYNLMESEAQSGFIVGIHKMGTSAGTILVFCMFILYPEIWRYRGLSVMLAGFTTQCVGAVTFGLCGLGNVYMGASGRSFDVVVLLARFLQGTGGGLQVAFGLMQTALLLTGLERSIQNTRFYLGACLGMGTGPLLSSLSTSSARLAHCISKPGYEATFAVCTLLPLIQLPMLRWAPKRVHGRGSASQGSSAQYCYQRMLVIILCVILQSIRSFSSAAVEAALSQLLYTDYQLTRRWTGVITAALMFTMLPAQIFYEQLGRRFSVNRVIRFLLLMALVGSSLNLFESWLGLVASACLVLPSLALSSGLIMGTMQVHQIPNSYIFDLNGTTLLSLILSDLLGRGIGPVAARHSIASGGQHGFGEQQLLVSAVCIVLYEAVHVLTLEKQGDTKRSEEAVRDIMTSEQSSSEMRPREDTDGAVVLRGVADGLPIQLNHLFGTLKVLLTRFGVQMCLQQAAQFTVSAAFASRVAVPSLAFTLCLPSQFQEAIHTVKAVMLFSNCCASALGELLRDGDWVPLKVLFDLSALGQVLSLMCAACLPVPRASVATPTASAISNTLEEHLLPRSPTAARCSPKSACEVFKALVQDVWLSLWLRRVMWWTAWALAMNPIHGLTLTYWQSMVRSKHILKDHNGYLSACMYLAASVLTLGAGGAWALQGSTSPLVLSSVFLAAYLLLGLSGADTRQLTVYGWIMLYQCLFEVTTAVATFQVGAEVTRATAASHSKALRSSEVRLLPRRARLTLLFSATTVLVAAVETGILAVINNDGWKGWKRLVQPKNRLRLK</sequence>
<dbReference type="SUPFAM" id="SSF103473">
    <property type="entry name" value="MFS general substrate transporter"/>
    <property type="match status" value="1"/>
</dbReference>
<feature type="transmembrane region" description="Helical" evidence="3">
    <location>
        <begin position="460"/>
        <end position="479"/>
    </location>
</feature>